<keyword evidence="1" id="KW-1133">Transmembrane helix</keyword>
<feature type="transmembrane region" description="Helical" evidence="1">
    <location>
        <begin position="93"/>
        <end position="111"/>
    </location>
</feature>
<name>A0ABS7L4S6_9FIRM</name>
<organism evidence="2 3">
    <name type="scientific">Sellimonas caecigallum</name>
    <dbReference type="NCBI Taxonomy" id="2592333"/>
    <lineage>
        <taxon>Bacteria</taxon>
        <taxon>Bacillati</taxon>
        <taxon>Bacillota</taxon>
        <taxon>Clostridia</taxon>
        <taxon>Lachnospirales</taxon>
        <taxon>Lachnospiraceae</taxon>
        <taxon>Sellimonas</taxon>
    </lineage>
</organism>
<dbReference type="RefSeq" id="WP_221919279.1">
    <property type="nucleotide sequence ID" value="NZ_CP173660.1"/>
</dbReference>
<feature type="transmembrane region" description="Helical" evidence="1">
    <location>
        <begin position="12"/>
        <end position="32"/>
    </location>
</feature>
<dbReference type="PANTHER" id="PTHR37314:SF4">
    <property type="entry name" value="UPF0700 TRANSMEMBRANE PROTEIN YOAK"/>
    <property type="match status" value="1"/>
</dbReference>
<reference evidence="2 3" key="1">
    <citation type="journal article" date="2020" name="New Microbes New Infect">
        <title>Sellimonas caecigallum sp. nov., description and genome sequence of a new member of the Sellimonas genus isolated from the cecum of feral chicken.</title>
        <authorList>
            <person name="Wongkuna S."/>
            <person name="Ghimire S."/>
            <person name="Antony L."/>
            <person name="Chankhamhaengdecha S."/>
            <person name="Janvilisri T."/>
            <person name="Scaria J."/>
        </authorList>
    </citation>
    <scope>NUCLEOTIDE SEQUENCE [LARGE SCALE GENOMIC DNA]</scope>
    <source>
        <strain evidence="2 3">SW451</strain>
    </source>
</reference>
<dbReference type="Pfam" id="PF06912">
    <property type="entry name" value="DUF1275"/>
    <property type="match status" value="1"/>
</dbReference>
<accession>A0ABS7L4S6</accession>
<feature type="transmembrane region" description="Helical" evidence="1">
    <location>
        <begin position="167"/>
        <end position="189"/>
    </location>
</feature>
<evidence type="ECO:0000313" key="3">
    <source>
        <dbReference type="Proteomes" id="UP000779049"/>
    </source>
</evidence>
<dbReference type="EMBL" id="VIRV01000001">
    <property type="protein sequence ID" value="MBY0757938.1"/>
    <property type="molecule type" value="Genomic_DNA"/>
</dbReference>
<keyword evidence="1" id="KW-0472">Membrane</keyword>
<sequence length="190" mass="21666">MHGTQKLRISETLIVGMLLTIAGRFLDAYTYLCRGKVFANGQTGNLVLLGMRLAEQDYRNALYYPLPIFSFICGIFLAEQIHIRIGDDRFVKWRHIILIMEITLLLLFIPVPHGTMDHLVNTGISFVCALQTQAFHSLKGLSYISVMCTGNLRSGIQEFCSYRSSLLFTWIFPPCFSLSFCCLSFSFYCF</sequence>
<dbReference type="Proteomes" id="UP000779049">
    <property type="component" value="Unassembled WGS sequence"/>
</dbReference>
<proteinExistence type="predicted"/>
<feature type="transmembrane region" description="Helical" evidence="1">
    <location>
        <begin position="61"/>
        <end position="81"/>
    </location>
</feature>
<dbReference type="PANTHER" id="PTHR37314">
    <property type="entry name" value="SLR0142 PROTEIN"/>
    <property type="match status" value="1"/>
</dbReference>
<keyword evidence="3" id="KW-1185">Reference proteome</keyword>
<gene>
    <name evidence="2" type="ORF">FLB61_02285</name>
</gene>
<evidence type="ECO:0000313" key="2">
    <source>
        <dbReference type="EMBL" id="MBY0757938.1"/>
    </source>
</evidence>
<dbReference type="InterPro" id="IPR010699">
    <property type="entry name" value="DUF1275"/>
</dbReference>
<evidence type="ECO:0000256" key="1">
    <source>
        <dbReference type="SAM" id="Phobius"/>
    </source>
</evidence>
<keyword evidence="1" id="KW-0812">Transmembrane</keyword>
<comment type="caution">
    <text evidence="2">The sequence shown here is derived from an EMBL/GenBank/DDBJ whole genome shotgun (WGS) entry which is preliminary data.</text>
</comment>
<protein>
    <submittedName>
        <fullName evidence="2">DUF1275 domain-containing protein</fullName>
    </submittedName>
</protein>